<feature type="transmembrane region" description="Helical" evidence="1">
    <location>
        <begin position="76"/>
        <end position="94"/>
    </location>
</feature>
<evidence type="ECO:0000313" key="3">
    <source>
        <dbReference type="Proteomes" id="UP000198778"/>
    </source>
</evidence>
<keyword evidence="1" id="KW-0472">Membrane</keyword>
<organism evidence="2 3">
    <name type="scientific">Alkalicoccus daliensis</name>
    <dbReference type="NCBI Taxonomy" id="745820"/>
    <lineage>
        <taxon>Bacteria</taxon>
        <taxon>Bacillati</taxon>
        <taxon>Bacillota</taxon>
        <taxon>Bacilli</taxon>
        <taxon>Bacillales</taxon>
        <taxon>Bacillaceae</taxon>
        <taxon>Alkalicoccus</taxon>
    </lineage>
</organism>
<feature type="transmembrane region" description="Helical" evidence="1">
    <location>
        <begin position="21"/>
        <end position="42"/>
    </location>
</feature>
<accession>A0A1H0GSX3</accession>
<evidence type="ECO:0000313" key="2">
    <source>
        <dbReference type="EMBL" id="SDO09960.1"/>
    </source>
</evidence>
<proteinExistence type="predicted"/>
<keyword evidence="1" id="KW-1133">Transmembrane helix</keyword>
<dbReference type="GO" id="GO:0005886">
    <property type="term" value="C:plasma membrane"/>
    <property type="evidence" value="ECO:0007669"/>
    <property type="project" value="UniProtKB-SubCell"/>
</dbReference>
<dbReference type="STRING" id="745820.SAMN04488053_10721"/>
<dbReference type="AlphaFoldDB" id="A0A1H0GSX3"/>
<dbReference type="Proteomes" id="UP000198778">
    <property type="component" value="Unassembled WGS sequence"/>
</dbReference>
<dbReference type="EMBL" id="FNIL01000007">
    <property type="protein sequence ID" value="SDO09960.1"/>
    <property type="molecule type" value="Genomic_DNA"/>
</dbReference>
<feature type="transmembrane region" description="Helical" evidence="1">
    <location>
        <begin position="181"/>
        <end position="202"/>
    </location>
</feature>
<keyword evidence="3" id="KW-1185">Reference proteome</keyword>
<feature type="transmembrane region" description="Helical" evidence="1">
    <location>
        <begin position="115"/>
        <end position="141"/>
    </location>
</feature>
<sequence length="258" mass="28120">MKQFWVMLIKEWKEALRSYKVIWIPVAFMLLGAMQPLTTYYMDTLLETLGGLPEGTVFEVPLPGAAEVLTTVHSQFNQIGVLILVLAFMGILTAERQQETHIMVLAKPVSIASFVLAKLVYTALFSTGAYAAGMLFGTYYTIVLFGNVPAGQITAGALVFLLWLVFIAVLLILFSSFMKSSGAVAFLTIASALFLHVTASMFPETLQLSPGMLALHSNALLVTGEPLELFAGSMTVSILAILIFPILSCILFRKQKLA</sequence>
<keyword evidence="1" id="KW-0812">Transmembrane</keyword>
<evidence type="ECO:0000256" key="1">
    <source>
        <dbReference type="SAM" id="Phobius"/>
    </source>
</evidence>
<dbReference type="GO" id="GO:0140359">
    <property type="term" value="F:ABC-type transporter activity"/>
    <property type="evidence" value="ECO:0007669"/>
    <property type="project" value="InterPro"/>
</dbReference>
<dbReference type="OrthoDB" id="4187110at2"/>
<name>A0A1H0GSX3_9BACI</name>
<reference evidence="3" key="1">
    <citation type="submission" date="2016-10" db="EMBL/GenBank/DDBJ databases">
        <authorList>
            <person name="Varghese N."/>
            <person name="Submissions S."/>
        </authorList>
    </citation>
    <scope>NUCLEOTIDE SEQUENCE [LARGE SCALE GENOMIC DNA]</scope>
    <source>
        <strain evidence="3">CGMCC 1.10369</strain>
    </source>
</reference>
<gene>
    <name evidence="2" type="ORF">SAMN04488053_10721</name>
</gene>
<feature type="transmembrane region" description="Helical" evidence="1">
    <location>
        <begin position="229"/>
        <end position="252"/>
    </location>
</feature>
<feature type="transmembrane region" description="Helical" evidence="1">
    <location>
        <begin position="153"/>
        <end position="174"/>
    </location>
</feature>
<dbReference type="RefSeq" id="WP_090843078.1">
    <property type="nucleotide sequence ID" value="NZ_FNIL01000007.1"/>
</dbReference>
<protein>
    <submittedName>
        <fullName evidence="2">ABC-2 type transport system permease protein</fullName>
    </submittedName>
</protein>